<dbReference type="InterPro" id="IPR000326">
    <property type="entry name" value="PAP2/HPO"/>
</dbReference>
<feature type="transmembrane region" description="Helical" evidence="7">
    <location>
        <begin position="212"/>
        <end position="233"/>
    </location>
</feature>
<keyword evidence="4 7" id="KW-1133">Transmembrane helix</keyword>
<feature type="transmembrane region" description="Helical" evidence="7">
    <location>
        <begin position="181"/>
        <end position="200"/>
    </location>
</feature>
<dbReference type="Gene3D" id="1.20.144.10">
    <property type="entry name" value="Phosphatidic acid phosphatase type 2/haloperoxidase"/>
    <property type="match status" value="1"/>
</dbReference>
<organism evidence="9 10">
    <name type="scientific">Ophiostoma piceae (strain UAMH 11346)</name>
    <name type="common">Sap stain fungus</name>
    <dbReference type="NCBI Taxonomy" id="1262450"/>
    <lineage>
        <taxon>Eukaryota</taxon>
        <taxon>Fungi</taxon>
        <taxon>Dikarya</taxon>
        <taxon>Ascomycota</taxon>
        <taxon>Pezizomycotina</taxon>
        <taxon>Sordariomycetes</taxon>
        <taxon>Sordariomycetidae</taxon>
        <taxon>Ophiostomatales</taxon>
        <taxon>Ophiostomataceae</taxon>
        <taxon>Ophiostoma</taxon>
    </lineage>
</organism>
<dbReference type="SUPFAM" id="SSF48317">
    <property type="entry name" value="Acid phosphatase/Vanadium-dependent haloperoxidase"/>
    <property type="match status" value="1"/>
</dbReference>
<feature type="region of interest" description="Disordered" evidence="6">
    <location>
        <begin position="45"/>
        <end position="65"/>
    </location>
</feature>
<dbReference type="GO" id="GO:0008195">
    <property type="term" value="F:phosphatidate phosphatase activity"/>
    <property type="evidence" value="ECO:0007669"/>
    <property type="project" value="TreeGrafter"/>
</dbReference>
<evidence type="ECO:0000256" key="4">
    <source>
        <dbReference type="ARBA" id="ARBA00022989"/>
    </source>
</evidence>
<dbReference type="PANTHER" id="PTHR10165:SF84">
    <property type="entry name" value="PHOSPHATIDIC ACID PHOSPHATASE BETA"/>
    <property type="match status" value="1"/>
</dbReference>
<dbReference type="VEuPathDB" id="FungiDB:F503_01598"/>
<evidence type="ECO:0000256" key="3">
    <source>
        <dbReference type="ARBA" id="ARBA00022692"/>
    </source>
</evidence>
<evidence type="ECO:0000259" key="8">
    <source>
        <dbReference type="SMART" id="SM00014"/>
    </source>
</evidence>
<feature type="transmembrane region" description="Helical" evidence="7">
    <location>
        <begin position="348"/>
        <end position="366"/>
    </location>
</feature>
<feature type="transmembrane region" description="Helical" evidence="7">
    <location>
        <begin position="103"/>
        <end position="125"/>
    </location>
</feature>
<evidence type="ECO:0000256" key="5">
    <source>
        <dbReference type="ARBA" id="ARBA00023136"/>
    </source>
</evidence>
<name>S3BR20_OPHP1</name>
<dbReference type="HOGENOM" id="CLU_637925_0_0_1"/>
<protein>
    <submittedName>
        <fullName evidence="9">Lipid phosphate phosphatase 2</fullName>
    </submittedName>
</protein>
<evidence type="ECO:0000256" key="6">
    <source>
        <dbReference type="SAM" id="MobiDB-lite"/>
    </source>
</evidence>
<dbReference type="SMART" id="SM00014">
    <property type="entry name" value="acidPPc"/>
    <property type="match status" value="1"/>
</dbReference>
<sequence>MACRSLLRAMRGGTQSLRDVPADIPARPASPVLSLFSVPAGFPSAPLRQPSPPPPPADGKPDGPDGPDYKPGFFRICHHRGQPGQHCHHHCKRCRHICHRLECYIGMALATRVCAFVYMSFVWLWHSWVDIATILSSTAMALVLYMTKPPTSRSFAVTDDNGSVVYPEFALPLRTEIVPSWLAILLGPVVPVVCILALQLRVRSFWDANNAIFGVLYSLTNSVVFQVILKWLIGGLRPHFLDVCKPDLSLAKTGKSRYNAAGFKQMYYTRDVCTGDHWQVNDSLTSFPSGHTTAAFAGFVFLSLYMNGKFKIFSNRHTPLWKLTMFNTPILCATLIGGALTIDAFHNWYDIVAGAIIGTFMAFTSYRMTYAAVFDYRYNHIPMNRVKPFNFDSIDPHQSEERHFGLTHLDNSRLYSWSGSHPKDVAKDAE</sequence>
<dbReference type="GO" id="GO:0016020">
    <property type="term" value="C:membrane"/>
    <property type="evidence" value="ECO:0007669"/>
    <property type="project" value="UniProtKB-SubCell"/>
</dbReference>
<dbReference type="OrthoDB" id="10030083at2759"/>
<comment type="similarity">
    <text evidence="2">Belongs to the PA-phosphatase related phosphoesterase family.</text>
</comment>
<evidence type="ECO:0000313" key="10">
    <source>
        <dbReference type="Proteomes" id="UP000016923"/>
    </source>
</evidence>
<comment type="subcellular location">
    <subcellularLocation>
        <location evidence="1">Membrane</location>
        <topology evidence="1">Multi-pass membrane protein</topology>
    </subcellularLocation>
</comment>
<proteinExistence type="inferred from homology"/>
<dbReference type="GO" id="GO:0046839">
    <property type="term" value="P:phospholipid dephosphorylation"/>
    <property type="evidence" value="ECO:0007669"/>
    <property type="project" value="TreeGrafter"/>
</dbReference>
<evidence type="ECO:0000313" key="9">
    <source>
        <dbReference type="EMBL" id="EPE02857.1"/>
    </source>
</evidence>
<evidence type="ECO:0000256" key="2">
    <source>
        <dbReference type="ARBA" id="ARBA00008816"/>
    </source>
</evidence>
<dbReference type="eggNOG" id="KOG3030">
    <property type="taxonomic scope" value="Eukaryota"/>
</dbReference>
<keyword evidence="10" id="KW-1185">Reference proteome</keyword>
<dbReference type="InterPro" id="IPR043216">
    <property type="entry name" value="PAP-like"/>
</dbReference>
<dbReference type="GO" id="GO:0006644">
    <property type="term" value="P:phospholipid metabolic process"/>
    <property type="evidence" value="ECO:0007669"/>
    <property type="project" value="InterPro"/>
</dbReference>
<dbReference type="STRING" id="1262450.S3BR20"/>
<keyword evidence="5 7" id="KW-0472">Membrane</keyword>
<keyword evidence="3 7" id="KW-0812">Transmembrane</keyword>
<accession>S3BR20</accession>
<dbReference type="EMBL" id="KE148173">
    <property type="protein sequence ID" value="EPE02857.1"/>
    <property type="molecule type" value="Genomic_DNA"/>
</dbReference>
<reference evidence="9 10" key="1">
    <citation type="journal article" date="2013" name="BMC Genomics">
        <title>The genome and transcriptome of the pine saprophyte Ophiostoma piceae, and a comparison with the bark beetle-associated pine pathogen Grosmannia clavigera.</title>
        <authorList>
            <person name="Haridas S."/>
            <person name="Wang Y."/>
            <person name="Lim L."/>
            <person name="Massoumi Alamouti S."/>
            <person name="Jackman S."/>
            <person name="Docking R."/>
            <person name="Robertson G."/>
            <person name="Birol I."/>
            <person name="Bohlmann J."/>
            <person name="Breuil C."/>
        </authorList>
    </citation>
    <scope>NUCLEOTIDE SEQUENCE [LARGE SCALE GENOMIC DNA]</scope>
    <source>
        <strain evidence="9 10">UAMH 11346</strain>
    </source>
</reference>
<feature type="domain" description="Phosphatidic acid phosphatase type 2/haloperoxidase" evidence="8">
    <location>
        <begin position="213"/>
        <end position="366"/>
    </location>
</feature>
<dbReference type="Proteomes" id="UP000016923">
    <property type="component" value="Unassembled WGS sequence"/>
</dbReference>
<feature type="transmembrane region" description="Helical" evidence="7">
    <location>
        <begin position="290"/>
        <end position="308"/>
    </location>
</feature>
<evidence type="ECO:0000256" key="7">
    <source>
        <dbReference type="SAM" id="Phobius"/>
    </source>
</evidence>
<dbReference type="PANTHER" id="PTHR10165">
    <property type="entry name" value="LIPID PHOSPHATE PHOSPHATASE"/>
    <property type="match status" value="1"/>
</dbReference>
<gene>
    <name evidence="9" type="ORF">F503_01598</name>
</gene>
<dbReference type="OMA" id="HICHRLE"/>
<feature type="compositionally biased region" description="Pro residues" evidence="6">
    <location>
        <begin position="49"/>
        <end position="58"/>
    </location>
</feature>
<dbReference type="AlphaFoldDB" id="S3BR20"/>
<dbReference type="InterPro" id="IPR036938">
    <property type="entry name" value="PAP2/HPO_sf"/>
</dbReference>
<feature type="transmembrane region" description="Helical" evidence="7">
    <location>
        <begin position="320"/>
        <end position="342"/>
    </location>
</feature>
<dbReference type="Pfam" id="PF01569">
    <property type="entry name" value="PAP2"/>
    <property type="match status" value="1"/>
</dbReference>
<dbReference type="CDD" id="cd03390">
    <property type="entry name" value="PAP2_containing_1_like"/>
    <property type="match status" value="1"/>
</dbReference>
<evidence type="ECO:0000256" key="1">
    <source>
        <dbReference type="ARBA" id="ARBA00004141"/>
    </source>
</evidence>